<evidence type="ECO:0000256" key="7">
    <source>
        <dbReference type="ARBA" id="ARBA00022741"/>
    </source>
</evidence>
<evidence type="ECO:0000256" key="14">
    <source>
        <dbReference type="ARBA" id="ARBA00023136"/>
    </source>
</evidence>
<keyword evidence="12 18" id="KW-1133">Transmembrane helix</keyword>
<dbReference type="InterPro" id="IPR006703">
    <property type="entry name" value="G_AIG1"/>
</dbReference>
<keyword evidence="4" id="KW-0934">Plastid</keyword>
<dbReference type="AlphaFoldDB" id="A0AAD4SH21"/>
<accession>A0AAD4SH21</accession>
<feature type="compositionally biased region" description="Acidic residues" evidence="17">
    <location>
        <begin position="431"/>
        <end position="450"/>
    </location>
</feature>
<evidence type="ECO:0000256" key="12">
    <source>
        <dbReference type="ARBA" id="ARBA00022989"/>
    </source>
</evidence>
<evidence type="ECO:0000256" key="4">
    <source>
        <dbReference type="ARBA" id="ARBA00022640"/>
    </source>
</evidence>
<keyword evidence="7" id="KW-0547">Nucleotide-binding</keyword>
<evidence type="ECO:0000259" key="19">
    <source>
        <dbReference type="PROSITE" id="PS51720"/>
    </source>
</evidence>
<dbReference type="InterPro" id="IPR027417">
    <property type="entry name" value="P-loop_NTPase"/>
</dbReference>
<dbReference type="GO" id="GO:0046872">
    <property type="term" value="F:metal ion binding"/>
    <property type="evidence" value="ECO:0007669"/>
    <property type="project" value="UniProtKB-KW"/>
</dbReference>
<dbReference type="GO" id="GO:0005525">
    <property type="term" value="F:GTP binding"/>
    <property type="evidence" value="ECO:0007669"/>
    <property type="project" value="UniProtKB-KW"/>
</dbReference>
<dbReference type="EMBL" id="JAJJMB010011095">
    <property type="protein sequence ID" value="KAI3904702.1"/>
    <property type="molecule type" value="Genomic_DNA"/>
</dbReference>
<keyword evidence="8" id="KW-0378">Hydrolase</keyword>
<dbReference type="PANTHER" id="PTHR10903">
    <property type="entry name" value="GTPASE, IMAP FAMILY MEMBER-RELATED"/>
    <property type="match status" value="1"/>
</dbReference>
<dbReference type="GO" id="GO:0015031">
    <property type="term" value="P:protein transport"/>
    <property type="evidence" value="ECO:0007669"/>
    <property type="project" value="UniProtKB-KW"/>
</dbReference>
<evidence type="ECO:0000256" key="15">
    <source>
        <dbReference type="ARBA" id="ARBA00023766"/>
    </source>
</evidence>
<dbReference type="InterPro" id="IPR045058">
    <property type="entry name" value="GIMA/IAN/Toc"/>
</dbReference>
<evidence type="ECO:0000256" key="3">
    <source>
        <dbReference type="ARBA" id="ARBA00022528"/>
    </source>
</evidence>
<dbReference type="FunFam" id="3.40.50.300:FF:000413">
    <property type="entry name" value="Translocase of chloroplast 120, chloroplastic"/>
    <property type="match status" value="1"/>
</dbReference>
<dbReference type="GO" id="GO:0009707">
    <property type="term" value="C:chloroplast outer membrane"/>
    <property type="evidence" value="ECO:0007669"/>
    <property type="project" value="UniProtKB-SubCell"/>
</dbReference>
<keyword evidence="2" id="KW-0813">Transport</keyword>
<keyword evidence="14 18" id="KW-0472">Membrane</keyword>
<dbReference type="Gene3D" id="3.40.50.300">
    <property type="entry name" value="P-loop containing nucleotide triphosphate hydrolases"/>
    <property type="match status" value="1"/>
</dbReference>
<dbReference type="Pfam" id="PF04548">
    <property type="entry name" value="AIG1"/>
    <property type="match status" value="1"/>
</dbReference>
<feature type="region of interest" description="Disordered" evidence="17">
    <location>
        <begin position="429"/>
        <end position="453"/>
    </location>
</feature>
<feature type="domain" description="AIG1-type G" evidence="19">
    <location>
        <begin position="174"/>
        <end position="403"/>
    </location>
</feature>
<evidence type="ECO:0000256" key="1">
    <source>
        <dbReference type="ARBA" id="ARBA00001946"/>
    </source>
</evidence>
<dbReference type="PANTHER" id="PTHR10903:SF135">
    <property type="entry name" value="TRANSLOCASE OF CHLOROPLAST 120, CHLOROPLASTIC-RELATED"/>
    <property type="match status" value="1"/>
</dbReference>
<keyword evidence="6" id="KW-0479">Metal-binding</keyword>
<comment type="similarity">
    <text evidence="16">Belongs to the TRAFAC class TrmE-Era-EngA-EngB-Septin-like GTPase superfamily. AIG1/Toc34/Toc159-like paraseptin GTPase family. TOC159 subfamily.</text>
</comment>
<evidence type="ECO:0000256" key="11">
    <source>
        <dbReference type="ARBA" id="ARBA00022927"/>
    </source>
</evidence>
<evidence type="ECO:0000256" key="17">
    <source>
        <dbReference type="SAM" id="MobiDB-lite"/>
    </source>
</evidence>
<evidence type="ECO:0000313" key="20">
    <source>
        <dbReference type="EMBL" id="KAI3904702.1"/>
    </source>
</evidence>
<name>A0AAD4SH21_9MAGN</name>
<keyword evidence="5 18" id="KW-0812">Transmembrane</keyword>
<comment type="cofactor">
    <cofactor evidence="1">
        <name>Mg(2+)</name>
        <dbReference type="ChEBI" id="CHEBI:18420"/>
    </cofactor>
</comment>
<evidence type="ECO:0000256" key="13">
    <source>
        <dbReference type="ARBA" id="ARBA00023134"/>
    </source>
</evidence>
<keyword evidence="10" id="KW-0460">Magnesium</keyword>
<gene>
    <name evidence="20" type="ORF">MKW98_014882</name>
</gene>
<feature type="region of interest" description="Disordered" evidence="17">
    <location>
        <begin position="1"/>
        <end position="91"/>
    </location>
</feature>
<dbReference type="PROSITE" id="PS51720">
    <property type="entry name" value="G_AIG1"/>
    <property type="match status" value="1"/>
</dbReference>
<keyword evidence="21" id="KW-1185">Reference proteome</keyword>
<dbReference type="GO" id="GO:0045036">
    <property type="term" value="P:protein targeting to chloroplast"/>
    <property type="evidence" value="ECO:0007669"/>
    <property type="project" value="TreeGrafter"/>
</dbReference>
<dbReference type="InterPro" id="IPR024283">
    <property type="entry name" value="TOC159_MAD"/>
</dbReference>
<organism evidence="20 21">
    <name type="scientific">Papaver atlanticum</name>
    <dbReference type="NCBI Taxonomy" id="357466"/>
    <lineage>
        <taxon>Eukaryota</taxon>
        <taxon>Viridiplantae</taxon>
        <taxon>Streptophyta</taxon>
        <taxon>Embryophyta</taxon>
        <taxon>Tracheophyta</taxon>
        <taxon>Spermatophyta</taxon>
        <taxon>Magnoliopsida</taxon>
        <taxon>Ranunculales</taxon>
        <taxon>Papaveraceae</taxon>
        <taxon>Papaveroideae</taxon>
        <taxon>Papaver</taxon>
    </lineage>
</organism>
<evidence type="ECO:0000256" key="6">
    <source>
        <dbReference type="ARBA" id="ARBA00022723"/>
    </source>
</evidence>
<evidence type="ECO:0000256" key="18">
    <source>
        <dbReference type="SAM" id="Phobius"/>
    </source>
</evidence>
<protein>
    <recommendedName>
        <fullName evidence="19">AIG1-type G domain-containing protein</fullName>
    </recommendedName>
</protein>
<reference evidence="20" key="1">
    <citation type="submission" date="2022-04" db="EMBL/GenBank/DDBJ databases">
        <title>A functionally conserved STORR gene fusion in Papaver species that diverged 16.8 million years ago.</title>
        <authorList>
            <person name="Catania T."/>
        </authorList>
    </citation>
    <scope>NUCLEOTIDE SEQUENCE</scope>
    <source>
        <strain evidence="20">S-188037</strain>
    </source>
</reference>
<feature type="compositionally biased region" description="Basic and acidic residues" evidence="17">
    <location>
        <begin position="10"/>
        <end position="40"/>
    </location>
</feature>
<feature type="transmembrane region" description="Helical" evidence="18">
    <location>
        <begin position="792"/>
        <end position="809"/>
    </location>
</feature>
<evidence type="ECO:0000256" key="9">
    <source>
        <dbReference type="ARBA" id="ARBA00022805"/>
    </source>
</evidence>
<dbReference type="Pfam" id="PF11886">
    <property type="entry name" value="TOC159_MAD"/>
    <property type="match status" value="1"/>
</dbReference>
<dbReference type="Proteomes" id="UP001202328">
    <property type="component" value="Unassembled WGS sequence"/>
</dbReference>
<evidence type="ECO:0000256" key="10">
    <source>
        <dbReference type="ARBA" id="ARBA00022842"/>
    </source>
</evidence>
<evidence type="ECO:0000256" key="2">
    <source>
        <dbReference type="ARBA" id="ARBA00022448"/>
    </source>
</evidence>
<comment type="subcellular location">
    <subcellularLocation>
        <location evidence="15">Plastid</location>
        <location evidence="15">Chloroplast outer membrane</location>
        <topology evidence="15">Single-pass membrane protein</topology>
    </subcellularLocation>
</comment>
<dbReference type="SUPFAM" id="SSF52540">
    <property type="entry name" value="P-loop containing nucleoside triphosphate hydrolases"/>
    <property type="match status" value="1"/>
</dbReference>
<evidence type="ECO:0000256" key="8">
    <source>
        <dbReference type="ARBA" id="ARBA00022801"/>
    </source>
</evidence>
<evidence type="ECO:0000313" key="21">
    <source>
        <dbReference type="Proteomes" id="UP001202328"/>
    </source>
</evidence>
<dbReference type="GO" id="GO:0016787">
    <property type="term" value="F:hydrolase activity"/>
    <property type="evidence" value="ECO:0007669"/>
    <property type="project" value="UniProtKB-KW"/>
</dbReference>
<sequence length="812" mass="89942">METRNTLLVKDPEEHEPESEHDKKENPETKESSEVKERGSESAAHTVPPPTSPTSPFGLGNVSPLLEPARASHQSLVQGTVPPRQTPLVEHAGNGVAEGNYEKRATLQMLGMKFLRLAHRLGETSQNLVVAEVLYKLGLAEQRQGRNQSRVGAFSFYRASAMAEQVEATGKPLDLSCSIMVLGKSGVGKSATINSIFDEVKSSTNAFETGTKTVQDVVGTVQGIKVRMIDTPGLLTCGLDQRQNEKILYSVKRFIKKNPPDIILYLDRLDMQSRDFGDMLLLRTITKILGPSIWSNAIVVLTHAACAPPEGDSRTALSYELFVAQRSYVVQRAIGEAANDTILMNPVLLVENHNASRTDEVGQRILPNDLAWKPHLLLLTFEYKILTEADTILKLQTSPPEKPLANSLILLKVPLPSLMQSRAQVAFPDEQFNDVDSMDESSDSDDEANYDELPPFNALTRAQISKLSKSQKNAYFDELEYREKLFMKKQLKDEKNLRKLMKKMEASSDDIANRFYGSNIKEEGGGSTNQWLVRPAPEPDDNCGDFHAGHDAIYVERLFAIKKKTPLSFSAKVRKDKKQAKIEMDVAGSIKHGEGRVTTLSFESIDMQPIAKSIGYDIEKEMVYTLRSDTGFHNFRHNKTIVGLSLTRLDDALATGVKLEDQLIINRSLRLVMTGGAVTGRGDIVYVGSLEANLRDRNNPLARSFSTLGSSFISCNGELGIAGSVQTQIPLGRSSNLVAYANFNNIKTGKLSICLNTFQHLQIALVGLVPLIRKIVRKYQQMSMDNDQRTMLVIRVCFYAVGISVLLLVKST</sequence>
<evidence type="ECO:0000256" key="5">
    <source>
        <dbReference type="ARBA" id="ARBA00022692"/>
    </source>
</evidence>
<evidence type="ECO:0000256" key="16">
    <source>
        <dbReference type="ARBA" id="ARBA00023775"/>
    </source>
</evidence>
<comment type="caution">
    <text evidence="20">The sequence shown here is derived from an EMBL/GenBank/DDBJ whole genome shotgun (WGS) entry which is preliminary data.</text>
</comment>
<keyword evidence="9" id="KW-1002">Plastid outer membrane</keyword>
<keyword evidence="11" id="KW-0653">Protein transport</keyword>
<keyword evidence="13" id="KW-0342">GTP-binding</keyword>
<keyword evidence="3" id="KW-0150">Chloroplast</keyword>
<proteinExistence type="inferred from homology"/>